<sequence length="94" mass="10144">MLLCAYGAVAADFKMNEYKDTNCQVASYTHSRASIFCGDIDGTTHSLYINPSSKSKVQFWSGPGCGGTFLYERAVSKAGECVKINGDEHSMGFA</sequence>
<dbReference type="HOGENOM" id="CLU_2387596_0_0_1"/>
<name>A0A0C9VRF9_SPHS4</name>
<proteinExistence type="predicted"/>
<dbReference type="OrthoDB" id="5353337at2759"/>
<gene>
    <name evidence="1" type="ORF">M422DRAFT_32202</name>
</gene>
<keyword evidence="2" id="KW-1185">Reference proteome</keyword>
<accession>A0A0C9VRF9</accession>
<evidence type="ECO:0000313" key="2">
    <source>
        <dbReference type="Proteomes" id="UP000054279"/>
    </source>
</evidence>
<dbReference type="Proteomes" id="UP000054279">
    <property type="component" value="Unassembled WGS sequence"/>
</dbReference>
<evidence type="ECO:0000313" key="1">
    <source>
        <dbReference type="EMBL" id="KIJ40556.1"/>
    </source>
</evidence>
<dbReference type="EMBL" id="KN837143">
    <property type="protein sequence ID" value="KIJ40556.1"/>
    <property type="molecule type" value="Genomic_DNA"/>
</dbReference>
<dbReference type="AlphaFoldDB" id="A0A0C9VRF9"/>
<organism evidence="1 2">
    <name type="scientific">Sphaerobolus stellatus (strain SS14)</name>
    <dbReference type="NCBI Taxonomy" id="990650"/>
    <lineage>
        <taxon>Eukaryota</taxon>
        <taxon>Fungi</taxon>
        <taxon>Dikarya</taxon>
        <taxon>Basidiomycota</taxon>
        <taxon>Agaricomycotina</taxon>
        <taxon>Agaricomycetes</taxon>
        <taxon>Phallomycetidae</taxon>
        <taxon>Geastrales</taxon>
        <taxon>Sphaerobolaceae</taxon>
        <taxon>Sphaerobolus</taxon>
    </lineage>
</organism>
<reference evidence="1 2" key="1">
    <citation type="submission" date="2014-06" db="EMBL/GenBank/DDBJ databases">
        <title>Evolutionary Origins and Diversification of the Mycorrhizal Mutualists.</title>
        <authorList>
            <consortium name="DOE Joint Genome Institute"/>
            <consortium name="Mycorrhizal Genomics Consortium"/>
            <person name="Kohler A."/>
            <person name="Kuo A."/>
            <person name="Nagy L.G."/>
            <person name="Floudas D."/>
            <person name="Copeland A."/>
            <person name="Barry K.W."/>
            <person name="Cichocki N."/>
            <person name="Veneault-Fourrey C."/>
            <person name="LaButti K."/>
            <person name="Lindquist E.A."/>
            <person name="Lipzen A."/>
            <person name="Lundell T."/>
            <person name="Morin E."/>
            <person name="Murat C."/>
            <person name="Riley R."/>
            <person name="Ohm R."/>
            <person name="Sun H."/>
            <person name="Tunlid A."/>
            <person name="Henrissat B."/>
            <person name="Grigoriev I.V."/>
            <person name="Hibbett D.S."/>
            <person name="Martin F."/>
        </authorList>
    </citation>
    <scope>NUCLEOTIDE SEQUENCE [LARGE SCALE GENOMIC DNA]</scope>
    <source>
        <strain evidence="1 2">SS14</strain>
    </source>
</reference>
<protein>
    <submittedName>
        <fullName evidence="1">Uncharacterized protein</fullName>
    </submittedName>
</protein>